<dbReference type="RefSeq" id="XP_070911950.1">
    <property type="nucleotide sequence ID" value="XM_071055849.1"/>
</dbReference>
<dbReference type="Gene3D" id="3.40.50.620">
    <property type="entry name" value="HUPs"/>
    <property type="match status" value="1"/>
</dbReference>
<dbReference type="EC" id="6.1.1.1" evidence="1 9"/>
<dbReference type="PANTHER" id="PTHR11766">
    <property type="entry name" value="TYROSYL-TRNA SYNTHETASE"/>
    <property type="match status" value="1"/>
</dbReference>
<feature type="domain" description="Tyrosyl-tRNA synthetase C-terminal" evidence="11">
    <location>
        <begin position="441"/>
        <end position="562"/>
    </location>
</feature>
<organism evidence="12 13">
    <name type="scientific">Madurella fahalii</name>
    <dbReference type="NCBI Taxonomy" id="1157608"/>
    <lineage>
        <taxon>Eukaryota</taxon>
        <taxon>Fungi</taxon>
        <taxon>Dikarya</taxon>
        <taxon>Ascomycota</taxon>
        <taxon>Pezizomycotina</taxon>
        <taxon>Sordariomycetes</taxon>
        <taxon>Sordariomycetidae</taxon>
        <taxon>Sordariales</taxon>
        <taxon>Sordariales incertae sedis</taxon>
        <taxon>Madurella</taxon>
    </lineage>
</organism>
<dbReference type="InterPro" id="IPR024088">
    <property type="entry name" value="Tyr-tRNA-ligase_bac-type"/>
</dbReference>
<dbReference type="InterPro" id="IPR002307">
    <property type="entry name" value="Tyr-tRNA-ligase"/>
</dbReference>
<dbReference type="InterPro" id="IPR014729">
    <property type="entry name" value="Rossmann-like_a/b/a_fold"/>
</dbReference>
<evidence type="ECO:0000256" key="8">
    <source>
        <dbReference type="ARBA" id="ARBA00048248"/>
    </source>
</evidence>
<dbReference type="PRINTS" id="PR01040">
    <property type="entry name" value="TRNASYNTHTYR"/>
</dbReference>
<comment type="catalytic activity">
    <reaction evidence="8 9">
        <text>tRNA(Tyr) + L-tyrosine + ATP = L-tyrosyl-tRNA(Tyr) + AMP + diphosphate + H(+)</text>
        <dbReference type="Rhea" id="RHEA:10220"/>
        <dbReference type="Rhea" id="RHEA-COMP:9706"/>
        <dbReference type="Rhea" id="RHEA-COMP:9707"/>
        <dbReference type="ChEBI" id="CHEBI:15378"/>
        <dbReference type="ChEBI" id="CHEBI:30616"/>
        <dbReference type="ChEBI" id="CHEBI:33019"/>
        <dbReference type="ChEBI" id="CHEBI:58315"/>
        <dbReference type="ChEBI" id="CHEBI:78442"/>
        <dbReference type="ChEBI" id="CHEBI:78536"/>
        <dbReference type="ChEBI" id="CHEBI:456215"/>
        <dbReference type="EC" id="6.1.1.1"/>
    </reaction>
</comment>
<keyword evidence="4 9" id="KW-0067">ATP-binding</keyword>
<dbReference type="InterPro" id="IPR002305">
    <property type="entry name" value="aa-tRNA-synth_Ic"/>
</dbReference>
<feature type="compositionally biased region" description="Basic and acidic residues" evidence="10">
    <location>
        <begin position="579"/>
        <end position="595"/>
    </location>
</feature>
<name>A0ABQ0FXI6_9PEZI</name>
<keyword evidence="6 9" id="KW-0030">Aminoacyl-tRNA synthetase</keyword>
<evidence type="ECO:0000256" key="4">
    <source>
        <dbReference type="ARBA" id="ARBA00022840"/>
    </source>
</evidence>
<dbReference type="CDD" id="cd00805">
    <property type="entry name" value="TyrRS_core"/>
    <property type="match status" value="1"/>
</dbReference>
<reference evidence="12 13" key="1">
    <citation type="submission" date="2024-09" db="EMBL/GenBank/DDBJ databases">
        <title>Itraconazole resistance in Madurella fahalii resulting from another homologue of gene encoding cytochrome P450 14-alpha sterol demethylase (CYP51).</title>
        <authorList>
            <person name="Yoshioka I."/>
            <person name="Fahal A.H."/>
            <person name="Kaneko S."/>
            <person name="Yaguchi T."/>
        </authorList>
    </citation>
    <scope>NUCLEOTIDE SEQUENCE [LARGE SCALE GENOMIC DNA]</scope>
    <source>
        <strain evidence="12 13">IFM 68171</strain>
    </source>
</reference>
<evidence type="ECO:0000256" key="7">
    <source>
        <dbReference type="ARBA" id="ARBA00033323"/>
    </source>
</evidence>
<dbReference type="Pfam" id="PF00579">
    <property type="entry name" value="tRNA-synt_1b"/>
    <property type="match status" value="1"/>
</dbReference>
<dbReference type="GeneID" id="98171172"/>
<evidence type="ECO:0000256" key="9">
    <source>
        <dbReference type="RuleBase" id="RU361234"/>
    </source>
</evidence>
<keyword evidence="3 9" id="KW-0547">Nucleotide-binding</keyword>
<dbReference type="Gene3D" id="3.10.290.10">
    <property type="entry name" value="RNA-binding S4 domain"/>
    <property type="match status" value="1"/>
</dbReference>
<evidence type="ECO:0000313" key="12">
    <source>
        <dbReference type="EMBL" id="GAB1310217.1"/>
    </source>
</evidence>
<comment type="similarity">
    <text evidence="9">Belongs to the class-I aminoacyl-tRNA synthetase family.</text>
</comment>
<gene>
    <name evidence="12" type="primary">MSY1</name>
    <name evidence="12" type="ORF">MFIFM68171_00427</name>
</gene>
<feature type="region of interest" description="Disordered" evidence="10">
    <location>
        <begin position="417"/>
        <end position="437"/>
    </location>
</feature>
<evidence type="ECO:0000256" key="3">
    <source>
        <dbReference type="ARBA" id="ARBA00022741"/>
    </source>
</evidence>
<evidence type="ECO:0000256" key="2">
    <source>
        <dbReference type="ARBA" id="ARBA00022598"/>
    </source>
</evidence>
<comment type="caution">
    <text evidence="12">The sequence shown here is derived from an EMBL/GenBank/DDBJ whole genome shotgun (WGS) entry which is preliminary data.</text>
</comment>
<accession>A0ABQ0FXI6</accession>
<proteinExistence type="inferred from homology"/>
<dbReference type="SUPFAM" id="SSF52374">
    <property type="entry name" value="Nucleotidylyl transferase"/>
    <property type="match status" value="1"/>
</dbReference>
<keyword evidence="2 9" id="KW-0436">Ligase</keyword>
<evidence type="ECO:0000256" key="5">
    <source>
        <dbReference type="ARBA" id="ARBA00022917"/>
    </source>
</evidence>
<dbReference type="Proteomes" id="UP001628179">
    <property type="component" value="Unassembled WGS sequence"/>
</dbReference>
<dbReference type="InterPro" id="IPR032005">
    <property type="entry name" value="TyrRSs_C"/>
</dbReference>
<keyword evidence="13" id="KW-1185">Reference proteome</keyword>
<sequence>MAPSQALVLSSRGPVCRRCWLACAGGVASVQRRGISQGYLAKKAAAEKQWQERAELIKQGKIPNTWDLLEERGYVKDTAGSKETIREIMRQKRIGAYVGIDPTASSLHVGHLLPLMPLFWLYMHGYGAHTLIGGSTVKVGDPTDRLKTRDPISKADLAMNLTKMHFQLKKLWTNVEEQARRFGYQKEWAWKRALVNNNAWWNSLPMLEVLKRIGTSIRIGPMLSRDTVKNKMQKGDGVSFAEFSYPLMQGWDWWMLFEKHNVQMQIGGSDQYGNIITGIDLVKTARANEPDPAKKLSYKDELDDPVGFTVPLLTDSSGVKFGKSAGNAVWLDQFMTPTFDLYGYFVRRPDADVEKLLKLFTFLPMTEIQKIMEEQVQDQSKRVAQHRLAYEVVSLVHGEEAAKKAQEEHRMVYSGGGVFMPSSTEAPGEEYKEPEEGKKDVNHAPRIDMILPESLIMGKSVSRILHAAGLAKSAAEGNRLAIAQGVYIGGMPGRRIQGQDMAMNPSQLTWNKVQLWFPQETRRYLIDGKVLILRKGKHNIRVIQMVSDEEYEKSGQTYPGQPYTGAARVLREHLKKLKSGEQDSKELRESLARAEAEDEAADQGESYIKFPKQKSRQQQEMEAEIERLTKEEESKGEASESKADSQ</sequence>
<dbReference type="NCBIfam" id="TIGR00234">
    <property type="entry name" value="tyrS"/>
    <property type="match status" value="1"/>
</dbReference>
<dbReference type="Pfam" id="PF16714">
    <property type="entry name" value="TyrRSs_C"/>
    <property type="match status" value="1"/>
</dbReference>
<evidence type="ECO:0000259" key="11">
    <source>
        <dbReference type="Pfam" id="PF16714"/>
    </source>
</evidence>
<feature type="compositionally biased region" description="Basic and acidic residues" evidence="10">
    <location>
        <begin position="624"/>
        <end position="646"/>
    </location>
</feature>
<evidence type="ECO:0000256" key="10">
    <source>
        <dbReference type="SAM" id="MobiDB-lite"/>
    </source>
</evidence>
<evidence type="ECO:0000256" key="1">
    <source>
        <dbReference type="ARBA" id="ARBA00013160"/>
    </source>
</evidence>
<evidence type="ECO:0000313" key="13">
    <source>
        <dbReference type="Proteomes" id="UP001628179"/>
    </source>
</evidence>
<feature type="region of interest" description="Disordered" evidence="10">
    <location>
        <begin position="579"/>
        <end position="646"/>
    </location>
</feature>
<dbReference type="EMBL" id="BAAFSV010000001">
    <property type="protein sequence ID" value="GAB1310217.1"/>
    <property type="molecule type" value="Genomic_DNA"/>
</dbReference>
<dbReference type="Gene3D" id="1.10.240.10">
    <property type="entry name" value="Tyrosyl-Transfer RNA Synthetase"/>
    <property type="match status" value="1"/>
</dbReference>
<dbReference type="InterPro" id="IPR036986">
    <property type="entry name" value="S4_RNA-bd_sf"/>
</dbReference>
<evidence type="ECO:0000256" key="6">
    <source>
        <dbReference type="ARBA" id="ARBA00023146"/>
    </source>
</evidence>
<protein>
    <recommendedName>
        <fullName evidence="1 9">Tyrosine--tRNA ligase</fullName>
        <ecNumber evidence="1 9">6.1.1.1</ecNumber>
    </recommendedName>
    <alternativeName>
        <fullName evidence="7 9">Tyrosyl-tRNA synthetase</fullName>
    </alternativeName>
</protein>
<keyword evidence="5 9" id="KW-0648">Protein biosynthesis</keyword>
<dbReference type="PANTHER" id="PTHR11766:SF0">
    <property type="entry name" value="TYROSINE--TRNA LIGASE, MITOCHONDRIAL"/>
    <property type="match status" value="1"/>
</dbReference>